<dbReference type="Proteomes" id="UP000295626">
    <property type="component" value="Unassembled WGS sequence"/>
</dbReference>
<protein>
    <submittedName>
        <fullName evidence="1">DUF3307 domain-containing protein</fullName>
    </submittedName>
</protein>
<proteinExistence type="predicted"/>
<evidence type="ECO:0000313" key="1">
    <source>
        <dbReference type="EMBL" id="TDB98707.1"/>
    </source>
</evidence>
<gene>
    <name evidence="1" type="ORF">E1091_07470</name>
</gene>
<sequence length="161" mass="17018">MKRTVPTADPAVSASIFTHLLVAHHLGDYLVQRSSDAEAKSKSGPEGRRACTRHVTSYTATQLATVVLGATATGVRLRPGSVLAGAALSAVTHWVIDRRTPLQTFARAVGREKFYSFGAPREGHGDNPCLGTGAHAIDQTLHKLVLAGSALLMGLGARRVR</sequence>
<dbReference type="Pfam" id="PF11750">
    <property type="entry name" value="DUF3307"/>
    <property type="match status" value="1"/>
</dbReference>
<comment type="caution">
    <text evidence="1">The sequence shown here is derived from an EMBL/GenBank/DDBJ whole genome shotgun (WGS) entry which is preliminary data.</text>
</comment>
<name>A0ABY2DI91_9ACTN</name>
<keyword evidence="2" id="KW-1185">Reference proteome</keyword>
<dbReference type="InterPro" id="IPR021737">
    <property type="entry name" value="Phage_phiKZ_Orf197"/>
</dbReference>
<dbReference type="EMBL" id="SMKE01000191">
    <property type="protein sequence ID" value="TDB98707.1"/>
    <property type="molecule type" value="Genomic_DNA"/>
</dbReference>
<organism evidence="1 2">
    <name type="scientific">Micromonospora fluostatini</name>
    <dbReference type="NCBI Taxonomy" id="1629071"/>
    <lineage>
        <taxon>Bacteria</taxon>
        <taxon>Bacillati</taxon>
        <taxon>Actinomycetota</taxon>
        <taxon>Actinomycetes</taxon>
        <taxon>Micromonosporales</taxon>
        <taxon>Micromonosporaceae</taxon>
        <taxon>Micromonospora</taxon>
    </lineage>
</organism>
<accession>A0ABY2DI91</accession>
<reference evidence="1 2" key="1">
    <citation type="submission" date="2019-02" db="EMBL/GenBank/DDBJ databases">
        <title>Draft genome sequences of novel Actinobacteria.</title>
        <authorList>
            <person name="Sahin N."/>
            <person name="Ay H."/>
            <person name="Saygin H."/>
        </authorList>
    </citation>
    <scope>NUCLEOTIDE SEQUENCE [LARGE SCALE GENOMIC DNA]</scope>
    <source>
        <strain evidence="1 2">JCM 30529</strain>
    </source>
</reference>
<evidence type="ECO:0000313" key="2">
    <source>
        <dbReference type="Proteomes" id="UP000295626"/>
    </source>
</evidence>